<gene>
    <name evidence="1" type="ORF">PR048_015979</name>
</gene>
<sequence length="109" mass="12986">MQLLHKLKVRVENYVSRVKITFKRALYLAGQTKFLNHYDLRMYCLNDLNSQPICSKQYAHEIQIRKFPKEVNQVLVSWQKFPKSSNSWLDKDDIVDKLFYNAKDICSSL</sequence>
<organism evidence="1 2">
    <name type="scientific">Dryococelus australis</name>
    <dbReference type="NCBI Taxonomy" id="614101"/>
    <lineage>
        <taxon>Eukaryota</taxon>
        <taxon>Metazoa</taxon>
        <taxon>Ecdysozoa</taxon>
        <taxon>Arthropoda</taxon>
        <taxon>Hexapoda</taxon>
        <taxon>Insecta</taxon>
        <taxon>Pterygota</taxon>
        <taxon>Neoptera</taxon>
        <taxon>Polyneoptera</taxon>
        <taxon>Phasmatodea</taxon>
        <taxon>Verophasmatodea</taxon>
        <taxon>Anareolatae</taxon>
        <taxon>Phasmatidae</taxon>
        <taxon>Eurycanthinae</taxon>
        <taxon>Dryococelus</taxon>
    </lineage>
</organism>
<evidence type="ECO:0000313" key="1">
    <source>
        <dbReference type="EMBL" id="KAJ8884122.1"/>
    </source>
</evidence>
<name>A0ABQ9HIP2_9NEOP</name>
<accession>A0ABQ9HIP2</accession>
<reference evidence="1 2" key="1">
    <citation type="submission" date="2023-02" db="EMBL/GenBank/DDBJ databases">
        <title>LHISI_Scaffold_Assembly.</title>
        <authorList>
            <person name="Stuart O.P."/>
            <person name="Cleave R."/>
            <person name="Magrath M.J.L."/>
            <person name="Mikheyev A.S."/>
        </authorList>
    </citation>
    <scope>NUCLEOTIDE SEQUENCE [LARGE SCALE GENOMIC DNA]</scope>
    <source>
        <strain evidence="1">Daus_M_001</strain>
        <tissue evidence="1">Leg muscle</tissue>
    </source>
</reference>
<evidence type="ECO:0008006" key="3">
    <source>
        <dbReference type="Google" id="ProtNLM"/>
    </source>
</evidence>
<dbReference type="EMBL" id="JARBHB010000005">
    <property type="protein sequence ID" value="KAJ8884122.1"/>
    <property type="molecule type" value="Genomic_DNA"/>
</dbReference>
<proteinExistence type="predicted"/>
<comment type="caution">
    <text evidence="1">The sequence shown here is derived from an EMBL/GenBank/DDBJ whole genome shotgun (WGS) entry which is preliminary data.</text>
</comment>
<evidence type="ECO:0000313" key="2">
    <source>
        <dbReference type="Proteomes" id="UP001159363"/>
    </source>
</evidence>
<protein>
    <recommendedName>
        <fullName evidence="3">Chromo domain-containing protein</fullName>
    </recommendedName>
</protein>
<keyword evidence="2" id="KW-1185">Reference proteome</keyword>
<dbReference type="Proteomes" id="UP001159363">
    <property type="component" value="Chromosome 4"/>
</dbReference>